<dbReference type="InterPro" id="IPR020094">
    <property type="entry name" value="TruA/RsuA/RluB/E/F_N"/>
</dbReference>
<keyword evidence="3 4" id="KW-0413">Isomerase</keyword>
<keyword evidence="2 4" id="KW-0819">tRNA processing</keyword>
<evidence type="ECO:0000256" key="3">
    <source>
        <dbReference type="ARBA" id="ARBA00023235"/>
    </source>
</evidence>
<evidence type="ECO:0000256" key="1">
    <source>
        <dbReference type="ARBA" id="ARBA00009375"/>
    </source>
</evidence>
<evidence type="ECO:0000256" key="5">
    <source>
        <dbReference type="PIRSR" id="PIRSR001430-1"/>
    </source>
</evidence>
<gene>
    <name evidence="4 9" type="primary">truA</name>
    <name evidence="9" type="ORF">H9L09_12495</name>
</gene>
<evidence type="ECO:0000256" key="7">
    <source>
        <dbReference type="RuleBase" id="RU003792"/>
    </source>
</evidence>
<dbReference type="GO" id="GO:0003723">
    <property type="term" value="F:RNA binding"/>
    <property type="evidence" value="ECO:0007669"/>
    <property type="project" value="InterPro"/>
</dbReference>
<dbReference type="EC" id="5.4.99.12" evidence="4"/>
<dbReference type="PIRSF" id="PIRSF001430">
    <property type="entry name" value="tRNA_psdUrid_synth"/>
    <property type="match status" value="1"/>
</dbReference>
<evidence type="ECO:0000313" key="10">
    <source>
        <dbReference type="Proteomes" id="UP000515947"/>
    </source>
</evidence>
<evidence type="ECO:0000256" key="2">
    <source>
        <dbReference type="ARBA" id="ARBA00022694"/>
    </source>
</evidence>
<proteinExistence type="inferred from homology"/>
<dbReference type="Gene3D" id="3.30.70.660">
    <property type="entry name" value="Pseudouridine synthase I, catalytic domain, C-terminal subdomain"/>
    <property type="match status" value="1"/>
</dbReference>
<dbReference type="InterPro" id="IPR020095">
    <property type="entry name" value="PsdUridine_synth_TruA_C"/>
</dbReference>
<evidence type="ECO:0000259" key="8">
    <source>
        <dbReference type="Pfam" id="PF01416"/>
    </source>
</evidence>
<dbReference type="Gene3D" id="3.30.70.580">
    <property type="entry name" value="Pseudouridine synthase I, catalytic domain, N-terminal subdomain"/>
    <property type="match status" value="1"/>
</dbReference>
<dbReference type="InterPro" id="IPR001406">
    <property type="entry name" value="PsdUridine_synth_TruA"/>
</dbReference>
<dbReference type="Proteomes" id="UP000515947">
    <property type="component" value="Chromosome"/>
</dbReference>
<dbReference type="Pfam" id="PF01416">
    <property type="entry name" value="PseudoU_synth_1"/>
    <property type="match status" value="2"/>
</dbReference>
<comment type="subunit">
    <text evidence="4">Homodimer.</text>
</comment>
<dbReference type="FunFam" id="3.30.70.580:FF:000001">
    <property type="entry name" value="tRNA pseudouridine synthase A"/>
    <property type="match status" value="1"/>
</dbReference>
<accession>A0A7G9R753</accession>
<organism evidence="9 10">
    <name type="scientific">Nocardioides mesophilus</name>
    <dbReference type="NCBI Taxonomy" id="433659"/>
    <lineage>
        <taxon>Bacteria</taxon>
        <taxon>Bacillati</taxon>
        <taxon>Actinomycetota</taxon>
        <taxon>Actinomycetes</taxon>
        <taxon>Propionibacteriales</taxon>
        <taxon>Nocardioidaceae</taxon>
        <taxon>Nocardioides</taxon>
    </lineage>
</organism>
<comment type="catalytic activity">
    <reaction evidence="4 7">
        <text>uridine(38/39/40) in tRNA = pseudouridine(38/39/40) in tRNA</text>
        <dbReference type="Rhea" id="RHEA:22376"/>
        <dbReference type="Rhea" id="RHEA-COMP:10085"/>
        <dbReference type="Rhea" id="RHEA-COMP:10087"/>
        <dbReference type="ChEBI" id="CHEBI:65314"/>
        <dbReference type="ChEBI" id="CHEBI:65315"/>
        <dbReference type="EC" id="5.4.99.12"/>
    </reaction>
</comment>
<feature type="domain" description="Pseudouridine synthase I TruA alpha/beta" evidence="8">
    <location>
        <begin position="157"/>
        <end position="259"/>
    </location>
</feature>
<dbReference type="SUPFAM" id="SSF55120">
    <property type="entry name" value="Pseudouridine synthase"/>
    <property type="match status" value="1"/>
</dbReference>
<feature type="domain" description="Pseudouridine synthase I TruA alpha/beta" evidence="8">
    <location>
        <begin position="11"/>
        <end position="104"/>
    </location>
</feature>
<dbReference type="InterPro" id="IPR020103">
    <property type="entry name" value="PsdUridine_synth_cat_dom_sf"/>
</dbReference>
<dbReference type="AlphaFoldDB" id="A0A7G9R753"/>
<dbReference type="CDD" id="cd02570">
    <property type="entry name" value="PseudoU_synth_EcTruA"/>
    <property type="match status" value="1"/>
</dbReference>
<dbReference type="GO" id="GO:0160147">
    <property type="term" value="F:tRNA pseudouridine(38-40) synthase activity"/>
    <property type="evidence" value="ECO:0007669"/>
    <property type="project" value="UniProtKB-EC"/>
</dbReference>
<protein>
    <recommendedName>
        <fullName evidence="4">tRNA pseudouridine synthase A</fullName>
        <ecNumber evidence="4">5.4.99.12</ecNumber>
    </recommendedName>
    <alternativeName>
        <fullName evidence="4">tRNA pseudouridine(38-40) synthase</fullName>
    </alternativeName>
    <alternativeName>
        <fullName evidence="4">tRNA pseudouridylate synthase I</fullName>
    </alternativeName>
    <alternativeName>
        <fullName evidence="4">tRNA-uridine isomerase I</fullName>
    </alternativeName>
</protein>
<feature type="active site" description="Nucleophile" evidence="4 5">
    <location>
        <position position="55"/>
    </location>
</feature>
<dbReference type="GO" id="GO:0031119">
    <property type="term" value="P:tRNA pseudouridine synthesis"/>
    <property type="evidence" value="ECO:0007669"/>
    <property type="project" value="UniProtKB-UniRule"/>
</dbReference>
<reference evidence="9 10" key="1">
    <citation type="submission" date="2020-08" db="EMBL/GenBank/DDBJ databases">
        <title>Genome sequence of Nocardioides mesophilus KACC 16243T.</title>
        <authorList>
            <person name="Hyun D.-W."/>
            <person name="Bae J.-W."/>
        </authorList>
    </citation>
    <scope>NUCLEOTIDE SEQUENCE [LARGE SCALE GENOMIC DNA]</scope>
    <source>
        <strain evidence="9 10">KACC 16243</strain>
    </source>
</reference>
<sequence length="286" mass="30839">MSGVRLRIDLAYDGTDFHGWAAQPSLRTVQGTLEAALAQVLRIEKASVTCAGRTDTGVHARGQVVHLDLMDDALQSVAGRGTAPEDALVRRLNGVLGEDVRVHRVLVAPPGFDARFSALWRRYAYRVADEPGLVDPLVRAAVLAWPRRLDLEAMNAAADLLVGEHDFAAFCRKRDGATTIRTLLECRWARDDAGRAVATVRADAFCHSMVRALVGCMLSVGEGRRDPQWAAGVLRGRVRDPGVTVMHAHGLTLEEVAYPDDADLATQARAARVLRVLPTEGGPAGG</sequence>
<dbReference type="PANTHER" id="PTHR11142">
    <property type="entry name" value="PSEUDOURIDYLATE SYNTHASE"/>
    <property type="match status" value="1"/>
</dbReference>
<dbReference type="PANTHER" id="PTHR11142:SF0">
    <property type="entry name" value="TRNA PSEUDOURIDINE SYNTHASE-LIKE 1"/>
    <property type="match status" value="1"/>
</dbReference>
<dbReference type="HAMAP" id="MF_00171">
    <property type="entry name" value="TruA"/>
    <property type="match status" value="1"/>
</dbReference>
<dbReference type="NCBIfam" id="TIGR00071">
    <property type="entry name" value="hisT_truA"/>
    <property type="match status" value="1"/>
</dbReference>
<evidence type="ECO:0000256" key="4">
    <source>
        <dbReference type="HAMAP-Rule" id="MF_00171"/>
    </source>
</evidence>
<dbReference type="FunFam" id="3.30.70.660:FF:000003">
    <property type="entry name" value="tRNA pseudouridine synthase A"/>
    <property type="match status" value="1"/>
</dbReference>
<comment type="caution">
    <text evidence="4">Lacks conserved residue(s) required for the propagation of feature annotation.</text>
</comment>
<dbReference type="InterPro" id="IPR020097">
    <property type="entry name" value="PsdUridine_synth_TruA_a/b_dom"/>
</dbReference>
<dbReference type="RefSeq" id="WP_187577264.1">
    <property type="nucleotide sequence ID" value="NZ_CP060713.1"/>
</dbReference>
<comment type="function">
    <text evidence="4">Formation of pseudouridine at positions 38, 39 and 40 in the anticodon stem and loop of transfer RNAs.</text>
</comment>
<comment type="similarity">
    <text evidence="1 4 7">Belongs to the tRNA pseudouridine synthase TruA family.</text>
</comment>
<dbReference type="KEGG" id="nmes:H9L09_12495"/>
<name>A0A7G9R753_9ACTN</name>
<evidence type="ECO:0000313" key="9">
    <source>
        <dbReference type="EMBL" id="QNN51428.1"/>
    </source>
</evidence>
<dbReference type="EMBL" id="CP060713">
    <property type="protein sequence ID" value="QNN51428.1"/>
    <property type="molecule type" value="Genomic_DNA"/>
</dbReference>
<feature type="binding site" evidence="4 6">
    <location>
        <position position="123"/>
    </location>
    <ligand>
        <name>substrate</name>
    </ligand>
</feature>
<keyword evidence="10" id="KW-1185">Reference proteome</keyword>
<evidence type="ECO:0000256" key="6">
    <source>
        <dbReference type="PIRSR" id="PIRSR001430-2"/>
    </source>
</evidence>